<dbReference type="PRINTS" id="PR00259">
    <property type="entry name" value="TMFOUR"/>
</dbReference>
<dbReference type="WBParaSite" id="maker-uti_cns_0001604-snap-gene-0.24-mRNA-1">
    <property type="protein sequence ID" value="maker-uti_cns_0001604-snap-gene-0.24-mRNA-1"/>
    <property type="gene ID" value="maker-uti_cns_0001604-snap-gene-0.24"/>
</dbReference>
<evidence type="ECO:0000313" key="7">
    <source>
        <dbReference type="Proteomes" id="UP000095280"/>
    </source>
</evidence>
<dbReference type="OrthoDB" id="10033535at2759"/>
<dbReference type="SUPFAM" id="SSF48652">
    <property type="entry name" value="Tetraspanin"/>
    <property type="match status" value="1"/>
</dbReference>
<keyword evidence="5 6" id="KW-0472">Membrane</keyword>
<name>A0A1I8GD10_9PLAT</name>
<protein>
    <recommendedName>
        <fullName evidence="6">Tetraspanin</fullName>
    </recommendedName>
</protein>
<dbReference type="Gene3D" id="1.10.1450.10">
    <property type="entry name" value="Tetraspanin"/>
    <property type="match status" value="1"/>
</dbReference>
<dbReference type="PIRSF" id="PIRSF002419">
    <property type="entry name" value="Tetraspanin"/>
    <property type="match status" value="1"/>
</dbReference>
<dbReference type="PANTHER" id="PTHR19282">
    <property type="entry name" value="TETRASPANIN"/>
    <property type="match status" value="1"/>
</dbReference>
<evidence type="ECO:0000256" key="6">
    <source>
        <dbReference type="RuleBase" id="RU361218"/>
    </source>
</evidence>
<accession>A0A1I8GD10</accession>
<comment type="subcellular location">
    <subcellularLocation>
        <location evidence="1 6">Membrane</location>
        <topology evidence="1 6">Multi-pass membrane protein</topology>
    </subcellularLocation>
</comment>
<evidence type="ECO:0000256" key="2">
    <source>
        <dbReference type="ARBA" id="ARBA00006840"/>
    </source>
</evidence>
<dbReference type="GO" id="GO:0005886">
    <property type="term" value="C:plasma membrane"/>
    <property type="evidence" value="ECO:0007669"/>
    <property type="project" value="TreeGrafter"/>
</dbReference>
<reference evidence="8 9" key="1">
    <citation type="submission" date="2016-11" db="UniProtKB">
        <authorList>
            <consortium name="WormBaseParasite"/>
        </authorList>
    </citation>
    <scope>IDENTIFICATION</scope>
</reference>
<feature type="transmembrane region" description="Helical" evidence="6">
    <location>
        <begin position="72"/>
        <end position="96"/>
    </location>
</feature>
<dbReference type="Pfam" id="PF00335">
    <property type="entry name" value="Tetraspanin"/>
    <property type="match status" value="1"/>
</dbReference>
<comment type="similarity">
    <text evidence="2 6">Belongs to the tetraspanin (TM4SF) family.</text>
</comment>
<sequence>MSCSTSLAKMILFIFNIVFFLLGAASVGVGIWVAVNKSDLFRVINLIDARVDQGDNKGQIDSVANQNGLVTVAGFILIGIGAFTLVVGFCGCCGAVKESKCLLGMYAFLVGLVLAVEVTAAILAAVYQARIRTAAEDGMYGLQEKMFVAMTDYLSDSTSDNNKTVTTLINYLQMSFDCCGAKKPGDIANSSSWLLSNRSWEGRELQTPITCCQIRQDQKTAAAAPGYNWVSKLNGTLVDPSCPFTGTTQHTKTCYSGIMDFIGKFAGPLIGVCAGIAVFELFCIIVACCLVRAIEPKD</sequence>
<evidence type="ECO:0000256" key="1">
    <source>
        <dbReference type="ARBA" id="ARBA00004141"/>
    </source>
</evidence>
<evidence type="ECO:0000256" key="5">
    <source>
        <dbReference type="ARBA" id="ARBA00023136"/>
    </source>
</evidence>
<keyword evidence="3 6" id="KW-0812">Transmembrane</keyword>
<dbReference type="WBParaSite" id="maker-uti_cns_0001892-snap-gene-0.23-mRNA-1">
    <property type="protein sequence ID" value="maker-uti_cns_0001892-snap-gene-0.23-mRNA-1"/>
    <property type="gene ID" value="maker-uti_cns_0001892-snap-gene-0.23"/>
</dbReference>
<dbReference type="AlphaFoldDB" id="A0A1I8GD10"/>
<dbReference type="InterPro" id="IPR018499">
    <property type="entry name" value="Tetraspanin/Peripherin"/>
</dbReference>
<proteinExistence type="inferred from homology"/>
<dbReference type="InterPro" id="IPR008952">
    <property type="entry name" value="Tetraspanin_EC2_sf"/>
</dbReference>
<keyword evidence="4 6" id="KW-1133">Transmembrane helix</keyword>
<evidence type="ECO:0000256" key="3">
    <source>
        <dbReference type="ARBA" id="ARBA00022692"/>
    </source>
</evidence>
<evidence type="ECO:0000256" key="4">
    <source>
        <dbReference type="ARBA" id="ARBA00022989"/>
    </source>
</evidence>
<dbReference type="InterPro" id="IPR000301">
    <property type="entry name" value="Tetraspanin_animals"/>
</dbReference>
<dbReference type="PANTHER" id="PTHR19282:SF552">
    <property type="entry name" value="TETRASPANIN"/>
    <property type="match status" value="1"/>
</dbReference>
<evidence type="ECO:0000313" key="9">
    <source>
        <dbReference type="WBParaSite" id="maker-uti_cns_0001892-snap-gene-0.23-mRNA-1"/>
    </source>
</evidence>
<dbReference type="WBParaSite" id="maker-uti_cns_0046777-snap-gene-0.4-mRNA-1">
    <property type="protein sequence ID" value="maker-uti_cns_0046777-snap-gene-0.4-mRNA-1"/>
    <property type="gene ID" value="maker-uti_cns_0046777-snap-gene-0.4"/>
</dbReference>
<organism evidence="7 8">
    <name type="scientific">Macrostomum lignano</name>
    <dbReference type="NCBI Taxonomy" id="282301"/>
    <lineage>
        <taxon>Eukaryota</taxon>
        <taxon>Metazoa</taxon>
        <taxon>Spiralia</taxon>
        <taxon>Lophotrochozoa</taxon>
        <taxon>Platyhelminthes</taxon>
        <taxon>Rhabditophora</taxon>
        <taxon>Macrostomorpha</taxon>
        <taxon>Macrostomida</taxon>
        <taxon>Macrostomidae</taxon>
        <taxon>Macrostomum</taxon>
    </lineage>
</organism>
<dbReference type="STRING" id="282301.A0A1I8GD10"/>
<evidence type="ECO:0000313" key="8">
    <source>
        <dbReference type="WBParaSite" id="maker-uti_cns_0001604-snap-gene-0.24-mRNA-1"/>
    </source>
</evidence>
<keyword evidence="7" id="KW-1185">Reference proteome</keyword>
<feature type="transmembrane region" description="Helical" evidence="6">
    <location>
        <begin position="12"/>
        <end position="35"/>
    </location>
</feature>
<feature type="transmembrane region" description="Helical" evidence="6">
    <location>
        <begin position="269"/>
        <end position="294"/>
    </location>
</feature>
<dbReference type="Proteomes" id="UP000095280">
    <property type="component" value="Unplaced"/>
</dbReference>
<feature type="transmembrane region" description="Helical" evidence="6">
    <location>
        <begin position="103"/>
        <end position="127"/>
    </location>
</feature>